<dbReference type="HOGENOM" id="CLU_2680961_0_0_10"/>
<gene>
    <name evidence="1" type="ordered locus">Celal_0134</name>
</gene>
<evidence type="ECO:0000313" key="1">
    <source>
        <dbReference type="EMBL" id="ADV47490.1"/>
    </source>
</evidence>
<dbReference type="KEGG" id="cao:Celal_0134"/>
<sequence length="74" mass="8810">MSRLIEIEATSKLIETKMDKLMDYLYPNLFVASEESKKLIVLHLKNVLNSELKLEQLYKEFITEYDLEKNRSNN</sequence>
<protein>
    <submittedName>
        <fullName evidence="1">Transporter, cation channel family</fullName>
    </submittedName>
</protein>
<name>E6X741_CELAD</name>
<accession>E6X741</accession>
<reference evidence="1 2" key="1">
    <citation type="journal article" date="2010" name="Stand. Genomic Sci.">
        <title>Complete genome sequence of Cellulophaga algicola type strain (IC166).</title>
        <authorList>
            <person name="Abt B."/>
            <person name="Lu M."/>
            <person name="Misra M."/>
            <person name="Han C."/>
            <person name="Nolan M."/>
            <person name="Lucas S."/>
            <person name="Hammon N."/>
            <person name="Deshpande S."/>
            <person name="Cheng J.F."/>
            <person name="Tapia R."/>
            <person name="Goodwin L."/>
            <person name="Pitluck S."/>
            <person name="Liolios K."/>
            <person name="Pagani I."/>
            <person name="Ivanova N."/>
            <person name="Mavromatis K."/>
            <person name="Ovchinikova G."/>
            <person name="Pati A."/>
            <person name="Chen A."/>
            <person name="Palaniappan K."/>
            <person name="Land M."/>
            <person name="Hauser L."/>
            <person name="Chang Y.J."/>
            <person name="Jeffries C.D."/>
            <person name="Detter J.C."/>
            <person name="Brambilla E."/>
            <person name="Rohde M."/>
            <person name="Tindall B.J."/>
            <person name="Goker M."/>
            <person name="Woyke T."/>
            <person name="Bristow J."/>
            <person name="Eisen J.A."/>
            <person name="Markowitz V."/>
            <person name="Hugenholtz P."/>
            <person name="Kyrpides N.C."/>
            <person name="Klenk H.P."/>
            <person name="Lapidus A."/>
        </authorList>
    </citation>
    <scope>NUCLEOTIDE SEQUENCE [LARGE SCALE GENOMIC DNA]</scope>
    <source>
        <strain evidence="2">DSM 14237 / IC166 / ACAM 630</strain>
    </source>
</reference>
<keyword evidence="2" id="KW-1185">Reference proteome</keyword>
<dbReference type="Proteomes" id="UP000008634">
    <property type="component" value="Chromosome"/>
</dbReference>
<organism evidence="1 2">
    <name type="scientific">Cellulophaga algicola (strain DSM 14237 / IC166 / ACAM 630)</name>
    <dbReference type="NCBI Taxonomy" id="688270"/>
    <lineage>
        <taxon>Bacteria</taxon>
        <taxon>Pseudomonadati</taxon>
        <taxon>Bacteroidota</taxon>
        <taxon>Flavobacteriia</taxon>
        <taxon>Flavobacteriales</taxon>
        <taxon>Flavobacteriaceae</taxon>
        <taxon>Cellulophaga</taxon>
    </lineage>
</organism>
<dbReference type="EMBL" id="CP002453">
    <property type="protein sequence ID" value="ADV47490.1"/>
    <property type="molecule type" value="Genomic_DNA"/>
</dbReference>
<proteinExistence type="predicted"/>
<dbReference type="AlphaFoldDB" id="E6X741"/>
<evidence type="ECO:0000313" key="2">
    <source>
        <dbReference type="Proteomes" id="UP000008634"/>
    </source>
</evidence>